<accession>A0A0F5PRB7</accession>
<organism evidence="1 2">
    <name type="scientific">Caldanaerobacter subterraneus subsp. pacificus DSM 12653</name>
    <dbReference type="NCBI Taxonomy" id="391606"/>
    <lineage>
        <taxon>Bacteria</taxon>
        <taxon>Bacillati</taxon>
        <taxon>Bacillota</taxon>
        <taxon>Clostridia</taxon>
        <taxon>Thermoanaerobacterales</taxon>
        <taxon>Thermoanaerobacteraceae</taxon>
        <taxon>Caldanaerobacter</taxon>
    </lineage>
</organism>
<evidence type="ECO:0000313" key="2">
    <source>
        <dbReference type="Proteomes" id="UP000010146"/>
    </source>
</evidence>
<protein>
    <submittedName>
        <fullName evidence="1">Uncharacterized protein</fullName>
    </submittedName>
</protein>
<reference evidence="1 2" key="1">
    <citation type="submission" date="2008-07" db="EMBL/GenBank/DDBJ databases">
        <authorList>
            <person name="Gonzalez J."/>
            <person name="Sokolova T."/>
            <person name="Ferriera S."/>
            <person name="Johnson J."/>
            <person name="Kravitz S."/>
            <person name="Beeson K."/>
            <person name="Sutton G."/>
            <person name="Rogers Y.-H."/>
            <person name="Friedman R."/>
            <person name="Frazier M."/>
            <person name="Venter J.C."/>
        </authorList>
    </citation>
    <scope>NUCLEOTIDE SEQUENCE [LARGE SCALE GENOMIC DNA]</scope>
    <source>
        <strain evidence="1 2">DSM 12653</strain>
    </source>
</reference>
<comment type="caution">
    <text evidence="1">The sequence shown here is derived from an EMBL/GenBank/DDBJ whole genome shotgun (WGS) entry which is preliminary data.</text>
</comment>
<gene>
    <name evidence="1" type="ORF">CDSM653_00559</name>
</gene>
<dbReference type="Proteomes" id="UP000010146">
    <property type="component" value="Unassembled WGS sequence"/>
</dbReference>
<evidence type="ECO:0000313" key="1">
    <source>
        <dbReference type="EMBL" id="KKC30379.1"/>
    </source>
</evidence>
<proteinExistence type="predicted"/>
<dbReference type="AlphaFoldDB" id="A0A0F5PRB7"/>
<reference evidence="2" key="3">
    <citation type="submission" date="2015-02" db="EMBL/GenBank/DDBJ databases">
        <title>Genome analysis of three genomes within the thermophilic hydrogenogenic bacterial species Caldanaerobacter subterraneus.</title>
        <authorList>
            <person name="Sant'Anna F.H."/>
            <person name="Lebedinsky A."/>
            <person name="Sokolova T."/>
            <person name="Robb F.T."/>
            <person name="Gonzalez J.M."/>
        </authorList>
    </citation>
    <scope>NUCLEOTIDE SEQUENCE [LARGE SCALE GENOMIC DNA]</scope>
    <source>
        <strain evidence="2">DSM 12653</strain>
    </source>
</reference>
<reference evidence="1 2" key="2">
    <citation type="journal article" date="2015" name="BMC Genomics">
        <title>Analysis of three genomes within the thermophilic bacterial species Caldanaerobacter subterraneus with a focus on carbon monoxide dehydrogenase evolution and hydrolase diversity.</title>
        <authorList>
            <person name="Sant'Anna F.H."/>
            <person name="Lebedinsky A.V."/>
            <person name="Sokolova T.G."/>
            <person name="Robb F.T."/>
            <person name="Gonzalez J.M."/>
        </authorList>
    </citation>
    <scope>NUCLEOTIDE SEQUENCE [LARGE SCALE GENOMIC DNA]</scope>
    <source>
        <strain evidence="1 2">DSM 12653</strain>
    </source>
</reference>
<sequence>MTYVCLSRRAADLLAADPFTINFCEGNAKCKKYL</sequence>
<name>A0A0F5PRB7_9THEO</name>
<dbReference type="EMBL" id="ABXP02000035">
    <property type="protein sequence ID" value="KKC30379.1"/>
    <property type="molecule type" value="Genomic_DNA"/>
</dbReference>